<keyword evidence="5" id="KW-1003">Cell membrane</keyword>
<feature type="transmembrane region" description="Helical" evidence="13">
    <location>
        <begin position="41"/>
        <end position="57"/>
    </location>
</feature>
<evidence type="ECO:0000313" key="15">
    <source>
        <dbReference type="Proteomes" id="UP001176961"/>
    </source>
</evidence>
<evidence type="ECO:0000313" key="14">
    <source>
        <dbReference type="EMBL" id="CAJ0601782.1"/>
    </source>
</evidence>
<dbReference type="Gene3D" id="1.20.1280.290">
    <property type="match status" value="2"/>
</dbReference>
<keyword evidence="15" id="KW-1185">Reference proteome</keyword>
<evidence type="ECO:0000256" key="11">
    <source>
        <dbReference type="ARBA" id="ARBA00023136"/>
    </source>
</evidence>
<keyword evidence="8" id="KW-0677">Repeat</keyword>
<dbReference type="PANTHER" id="PTHR10791:SF43">
    <property type="entry name" value="SUGAR TRANSPORTER SWEET-RELATED"/>
    <property type="match status" value="1"/>
</dbReference>
<comment type="function">
    <text evidence="13">Mediates sugar transport across membranes.</text>
</comment>
<comment type="subcellular location">
    <subcellularLocation>
        <location evidence="1 13">Cell membrane</location>
        <topology evidence="1 13">Multi-pass membrane protein</topology>
    </subcellularLocation>
    <subcellularLocation>
        <location evidence="2">Golgi apparatus membrane</location>
        <topology evidence="2">Multi-pass membrane protein</topology>
    </subcellularLocation>
</comment>
<keyword evidence="9 13" id="KW-1133">Transmembrane helix</keyword>
<comment type="similarity">
    <text evidence="3 13">Belongs to the SWEET sugar transporter family.</text>
</comment>
<dbReference type="Pfam" id="PF03083">
    <property type="entry name" value="MtN3_slv"/>
    <property type="match status" value="2"/>
</dbReference>
<evidence type="ECO:0000256" key="3">
    <source>
        <dbReference type="ARBA" id="ARBA00007809"/>
    </source>
</evidence>
<evidence type="ECO:0000256" key="6">
    <source>
        <dbReference type="ARBA" id="ARBA00022597"/>
    </source>
</evidence>
<evidence type="ECO:0000256" key="5">
    <source>
        <dbReference type="ARBA" id="ARBA00022475"/>
    </source>
</evidence>
<dbReference type="PANTHER" id="PTHR10791">
    <property type="entry name" value="RAG1-ACTIVATING PROTEIN 1"/>
    <property type="match status" value="1"/>
</dbReference>
<feature type="transmembrane region" description="Helical" evidence="13">
    <location>
        <begin position="153"/>
        <end position="173"/>
    </location>
</feature>
<dbReference type="InterPro" id="IPR047664">
    <property type="entry name" value="SWEET"/>
</dbReference>
<proteinExistence type="inferred from homology"/>
<keyword evidence="10" id="KW-0333">Golgi apparatus</keyword>
<dbReference type="InterPro" id="IPR004316">
    <property type="entry name" value="SWEET_rpt"/>
</dbReference>
<dbReference type="GO" id="GO:0051119">
    <property type="term" value="F:sugar transmembrane transporter activity"/>
    <property type="evidence" value="ECO:0007669"/>
    <property type="project" value="InterPro"/>
</dbReference>
<dbReference type="GO" id="GO:0005886">
    <property type="term" value="C:plasma membrane"/>
    <property type="evidence" value="ECO:0007669"/>
    <property type="project" value="UniProtKB-SubCell"/>
</dbReference>
<dbReference type="FunFam" id="1.20.1280.290:FF:000004">
    <property type="entry name" value="Sugar transporter SWEET"/>
    <property type="match status" value="1"/>
</dbReference>
<sequence length="246" mass="27280">MDLQMFLQMLSCSAIVTTIALFLCFSPICIDIMRRKGTKEISGVPFLMGLLGAAHWLRYGFLKDDSTMIIVNVVGVLLFSSYCIFYLVYSEPRTPFAAKLVFIISLIAAMVGYVHYNVNLDYLGFVCMAYNILNFGSPLAGLGVVLRKKCCDTLPLPMCVANLLVSSQWFLYGNIVRDIYIMIPNGIGMALAVLQLSLFVIYPRKENGKSVASHISGFFSSRDDDVEKDLVSKSSPSSEKTVLEDV</sequence>
<feature type="transmembrane region" description="Helical" evidence="13">
    <location>
        <begin position="69"/>
        <end position="89"/>
    </location>
</feature>
<reference evidence="14" key="1">
    <citation type="submission" date="2023-07" db="EMBL/GenBank/DDBJ databases">
        <authorList>
            <consortium name="CYATHOMIX"/>
        </authorList>
    </citation>
    <scope>NUCLEOTIDE SEQUENCE</scope>
    <source>
        <strain evidence="14">N/A</strain>
    </source>
</reference>
<dbReference type="Proteomes" id="UP001176961">
    <property type="component" value="Unassembled WGS sequence"/>
</dbReference>
<evidence type="ECO:0000256" key="10">
    <source>
        <dbReference type="ARBA" id="ARBA00023034"/>
    </source>
</evidence>
<gene>
    <name evidence="14" type="ORF">CYNAS_LOCUS13765</name>
</gene>
<evidence type="ECO:0000256" key="1">
    <source>
        <dbReference type="ARBA" id="ARBA00004651"/>
    </source>
</evidence>
<evidence type="ECO:0000256" key="9">
    <source>
        <dbReference type="ARBA" id="ARBA00022989"/>
    </source>
</evidence>
<keyword evidence="7 13" id="KW-0812">Transmembrane</keyword>
<evidence type="ECO:0000256" key="12">
    <source>
        <dbReference type="ARBA" id="ARBA00055578"/>
    </source>
</evidence>
<keyword evidence="11 13" id="KW-0472">Membrane</keyword>
<dbReference type="FunFam" id="1.20.1280.290:FF:000010">
    <property type="entry name" value="Sugar transporter SWEET"/>
    <property type="match status" value="1"/>
</dbReference>
<dbReference type="EMBL" id="CATQJL010000305">
    <property type="protein sequence ID" value="CAJ0601782.1"/>
    <property type="molecule type" value="Genomic_DNA"/>
</dbReference>
<evidence type="ECO:0000256" key="7">
    <source>
        <dbReference type="ARBA" id="ARBA00022692"/>
    </source>
</evidence>
<evidence type="ECO:0000256" key="2">
    <source>
        <dbReference type="ARBA" id="ARBA00004653"/>
    </source>
</evidence>
<organism evidence="14 15">
    <name type="scientific">Cylicocyclus nassatus</name>
    <name type="common">Nematode worm</name>
    <dbReference type="NCBI Taxonomy" id="53992"/>
    <lineage>
        <taxon>Eukaryota</taxon>
        <taxon>Metazoa</taxon>
        <taxon>Ecdysozoa</taxon>
        <taxon>Nematoda</taxon>
        <taxon>Chromadorea</taxon>
        <taxon>Rhabditida</taxon>
        <taxon>Rhabditina</taxon>
        <taxon>Rhabditomorpha</taxon>
        <taxon>Strongyloidea</taxon>
        <taxon>Strongylidae</taxon>
        <taxon>Cylicocyclus</taxon>
    </lineage>
</organism>
<dbReference type="GO" id="GO:0000139">
    <property type="term" value="C:Golgi membrane"/>
    <property type="evidence" value="ECO:0007669"/>
    <property type="project" value="UniProtKB-SubCell"/>
</dbReference>
<comment type="caution">
    <text evidence="14">The sequence shown here is derived from an EMBL/GenBank/DDBJ whole genome shotgun (WGS) entry which is preliminary data.</text>
</comment>
<name>A0AA36H133_CYLNA</name>
<keyword evidence="4 13" id="KW-0813">Transport</keyword>
<accession>A0AA36H133</accession>
<feature type="transmembrane region" description="Helical" evidence="13">
    <location>
        <begin position="96"/>
        <end position="116"/>
    </location>
</feature>
<evidence type="ECO:0000256" key="4">
    <source>
        <dbReference type="ARBA" id="ARBA00022448"/>
    </source>
</evidence>
<dbReference type="AlphaFoldDB" id="A0AA36H133"/>
<feature type="transmembrane region" description="Helical" evidence="13">
    <location>
        <begin position="122"/>
        <end position="146"/>
    </location>
</feature>
<protein>
    <recommendedName>
        <fullName evidence="13">Sugar transporter SWEET</fullName>
    </recommendedName>
</protein>
<comment type="function">
    <text evidence="12">Mediates both low-affinity uptake and efflux of sugar across the membrane.</text>
</comment>
<feature type="transmembrane region" description="Helical" evidence="13">
    <location>
        <begin position="6"/>
        <end position="29"/>
    </location>
</feature>
<keyword evidence="6 13" id="KW-0762">Sugar transport</keyword>
<feature type="transmembrane region" description="Helical" evidence="13">
    <location>
        <begin position="179"/>
        <end position="202"/>
    </location>
</feature>
<evidence type="ECO:0000256" key="13">
    <source>
        <dbReference type="RuleBase" id="RU910715"/>
    </source>
</evidence>
<evidence type="ECO:0000256" key="8">
    <source>
        <dbReference type="ARBA" id="ARBA00022737"/>
    </source>
</evidence>